<reference evidence="8 9" key="1">
    <citation type="journal article" date="2012" name="J. Bacteriol.">
        <title>Genome of Bacillus macauensis ZFHKF-1, a Long-Chain-Forming Bacterium.</title>
        <authorList>
            <person name="Cai L."/>
            <person name="Zhang T."/>
        </authorList>
    </citation>
    <scope>NUCLEOTIDE SEQUENCE [LARGE SCALE GENOMIC DNA]</scope>
    <source>
        <strain evidence="8 9">ZFHKF-1</strain>
    </source>
</reference>
<dbReference type="PRINTS" id="PR00385">
    <property type="entry name" value="P450"/>
</dbReference>
<dbReference type="GO" id="GO:0005506">
    <property type="term" value="F:iron ion binding"/>
    <property type="evidence" value="ECO:0007669"/>
    <property type="project" value="InterPro"/>
</dbReference>
<dbReference type="AlphaFoldDB" id="I8UB00"/>
<evidence type="ECO:0000313" key="9">
    <source>
        <dbReference type="Proteomes" id="UP000004080"/>
    </source>
</evidence>
<accession>I8UB00</accession>
<dbReference type="InterPro" id="IPR036396">
    <property type="entry name" value="Cyt_P450_sf"/>
</dbReference>
<comment type="similarity">
    <text evidence="1 7">Belongs to the cytochrome P450 family.</text>
</comment>
<keyword evidence="9" id="KW-1185">Reference proteome</keyword>
<evidence type="ECO:0000256" key="7">
    <source>
        <dbReference type="RuleBase" id="RU000461"/>
    </source>
</evidence>
<dbReference type="RefSeq" id="WP_007203476.1">
    <property type="nucleotide sequence ID" value="NZ_AKKV01000040.1"/>
</dbReference>
<dbReference type="InterPro" id="IPR002397">
    <property type="entry name" value="Cyt_P450_B"/>
</dbReference>
<dbReference type="Gene3D" id="1.10.630.10">
    <property type="entry name" value="Cytochrome P450"/>
    <property type="match status" value="1"/>
</dbReference>
<evidence type="ECO:0000256" key="3">
    <source>
        <dbReference type="ARBA" id="ARBA00022723"/>
    </source>
</evidence>
<evidence type="ECO:0000313" key="8">
    <source>
        <dbReference type="EMBL" id="EIT84105.1"/>
    </source>
</evidence>
<proteinExistence type="inferred from homology"/>
<dbReference type="GO" id="GO:0016705">
    <property type="term" value="F:oxidoreductase activity, acting on paired donors, with incorporation or reduction of molecular oxygen"/>
    <property type="evidence" value="ECO:0007669"/>
    <property type="project" value="InterPro"/>
</dbReference>
<keyword evidence="4 7" id="KW-0560">Oxidoreductase</keyword>
<dbReference type="FunFam" id="1.10.630.10:FF:000018">
    <property type="entry name" value="Cytochrome P450 monooxygenase"/>
    <property type="match status" value="1"/>
</dbReference>
<dbReference type="PANTHER" id="PTHR46696">
    <property type="entry name" value="P450, PUTATIVE (EUROFUNG)-RELATED"/>
    <property type="match status" value="1"/>
</dbReference>
<evidence type="ECO:0000256" key="4">
    <source>
        <dbReference type="ARBA" id="ARBA00023002"/>
    </source>
</evidence>
<dbReference type="GO" id="GO:0020037">
    <property type="term" value="F:heme binding"/>
    <property type="evidence" value="ECO:0007669"/>
    <property type="project" value="InterPro"/>
</dbReference>
<dbReference type="PANTHER" id="PTHR46696:SF1">
    <property type="entry name" value="CYTOCHROME P450 YJIB-RELATED"/>
    <property type="match status" value="1"/>
</dbReference>
<comment type="caution">
    <text evidence="8">The sequence shown here is derived from an EMBL/GenBank/DDBJ whole genome shotgun (WGS) entry which is preliminary data.</text>
</comment>
<dbReference type="STRING" id="1196324.A374_17024"/>
<dbReference type="PRINTS" id="PR00359">
    <property type="entry name" value="BP450"/>
</dbReference>
<gene>
    <name evidence="8" type="ORF">A374_17024</name>
</gene>
<dbReference type="PATRIC" id="fig|1196324.3.peg.3477"/>
<dbReference type="InterPro" id="IPR001128">
    <property type="entry name" value="Cyt_P450"/>
</dbReference>
<keyword evidence="3 7" id="KW-0479">Metal-binding</keyword>
<evidence type="ECO:0000256" key="5">
    <source>
        <dbReference type="ARBA" id="ARBA00023004"/>
    </source>
</evidence>
<evidence type="ECO:0000256" key="1">
    <source>
        <dbReference type="ARBA" id="ARBA00010617"/>
    </source>
</evidence>
<dbReference type="InterPro" id="IPR017972">
    <property type="entry name" value="Cyt_P450_CS"/>
</dbReference>
<dbReference type="Pfam" id="PF00067">
    <property type="entry name" value="p450"/>
    <property type="match status" value="2"/>
</dbReference>
<dbReference type="Proteomes" id="UP000004080">
    <property type="component" value="Unassembled WGS sequence"/>
</dbReference>
<dbReference type="OrthoDB" id="9801155at2"/>
<keyword evidence="6 7" id="KW-0503">Monooxygenase</keyword>
<keyword evidence="5 7" id="KW-0408">Iron</keyword>
<dbReference type="EMBL" id="AKKV01000040">
    <property type="protein sequence ID" value="EIT84105.1"/>
    <property type="molecule type" value="Genomic_DNA"/>
</dbReference>
<dbReference type="GO" id="GO:0004497">
    <property type="term" value="F:monooxygenase activity"/>
    <property type="evidence" value="ECO:0007669"/>
    <property type="project" value="UniProtKB-KW"/>
</dbReference>
<evidence type="ECO:0000256" key="2">
    <source>
        <dbReference type="ARBA" id="ARBA00022617"/>
    </source>
</evidence>
<dbReference type="eggNOG" id="COG2124">
    <property type="taxonomic scope" value="Bacteria"/>
</dbReference>
<name>I8UB00_9BACL</name>
<evidence type="ECO:0000256" key="6">
    <source>
        <dbReference type="ARBA" id="ARBA00023033"/>
    </source>
</evidence>
<sequence>MVAVRDTISLHDVSKLNTPEKRWNPYDWYESMLNKQRVYYDEQQDVWSIFRYEDVQYALKEYTLFSNRRKRSVIPVIKKDSRVSMNTVDPPLHRDVRHLVSRAFSPHSLSDWRPRIQRIVDQLISAMHTKAEIDLVQDFAIPLPITIISDLLGAPREDTQTIKKWSDALFLPNVSYQKEQQQKEKLAVMAQFEQYLLPLIKAKRQQPTQDIISDLTTVAYEGDTLTDEEIAQFSISLLAAGNETTTNLITNLFYCLLYDAPSSYETLRCKPSLCSQAIEETLRFRFPITLDREVTEDTTIFGTPMKKGDIILLWISAANHDPLVFPSPHVFDLTRSNSNKHLTFGKGPHFCLGAPLARLEATLALETFLRHVTHIQPLPAYNVQEHIAPDGQNLASLPIMVTWN</sequence>
<dbReference type="SUPFAM" id="SSF48264">
    <property type="entry name" value="Cytochrome P450"/>
    <property type="match status" value="1"/>
</dbReference>
<protein>
    <submittedName>
        <fullName evidence="8">Cytochrome P450</fullName>
    </submittedName>
</protein>
<keyword evidence="2 7" id="KW-0349">Heme</keyword>
<organism evidence="8 9">
    <name type="scientific">Fictibacillus macauensis ZFHKF-1</name>
    <dbReference type="NCBI Taxonomy" id="1196324"/>
    <lineage>
        <taxon>Bacteria</taxon>
        <taxon>Bacillati</taxon>
        <taxon>Bacillota</taxon>
        <taxon>Bacilli</taxon>
        <taxon>Bacillales</taxon>
        <taxon>Fictibacillaceae</taxon>
        <taxon>Fictibacillus</taxon>
    </lineage>
</organism>
<dbReference type="PROSITE" id="PS00086">
    <property type="entry name" value="CYTOCHROME_P450"/>
    <property type="match status" value="1"/>
</dbReference>